<evidence type="ECO:0000313" key="5">
    <source>
        <dbReference type="Proteomes" id="UP001499841"/>
    </source>
</evidence>
<organism evidence="4 5">
    <name type="scientific">Georgenia daeguensis</name>
    <dbReference type="NCBI Taxonomy" id="908355"/>
    <lineage>
        <taxon>Bacteria</taxon>
        <taxon>Bacillati</taxon>
        <taxon>Actinomycetota</taxon>
        <taxon>Actinomycetes</taxon>
        <taxon>Micrococcales</taxon>
        <taxon>Bogoriellaceae</taxon>
        <taxon>Georgenia</taxon>
    </lineage>
</organism>
<keyword evidence="3" id="KW-0732">Signal</keyword>
<keyword evidence="2" id="KW-0472">Membrane</keyword>
<dbReference type="RefSeq" id="WP_345041440.1">
    <property type="nucleotide sequence ID" value="NZ_BAABBA010000011.1"/>
</dbReference>
<feature type="transmembrane region" description="Helical" evidence="2">
    <location>
        <begin position="176"/>
        <end position="194"/>
    </location>
</feature>
<accession>A0ABP8EW55</accession>
<feature type="chain" id="PRO_5046650922" description="LPXTG cell wall anchor domain-containing protein" evidence="3">
    <location>
        <begin position="25"/>
        <end position="202"/>
    </location>
</feature>
<dbReference type="EMBL" id="BAABBA010000011">
    <property type="protein sequence ID" value="GAA4288037.1"/>
    <property type="molecule type" value="Genomic_DNA"/>
</dbReference>
<sequence>MIRRTIATAAIAAAIVAAPSAAFAEPGNDPKGPWHDRHSAPRFGGYPGPGQDINVPPQVSPGVPFQITISGPEAGSVVNLQVILVTADGGSVVVDGIEVAGAQAFAPQVQGDVATFDVTLNEAGTYKLAALDADGRTVQEAVVTTAGAATAEAAGTDAASTAAAGDVATPGGTHPVALGAGGLLVAGAGAFFVARRRLSLDS</sequence>
<reference evidence="5" key="1">
    <citation type="journal article" date="2019" name="Int. J. Syst. Evol. Microbiol.">
        <title>The Global Catalogue of Microorganisms (GCM) 10K type strain sequencing project: providing services to taxonomists for standard genome sequencing and annotation.</title>
        <authorList>
            <consortium name="The Broad Institute Genomics Platform"/>
            <consortium name="The Broad Institute Genome Sequencing Center for Infectious Disease"/>
            <person name="Wu L."/>
            <person name="Ma J."/>
        </authorList>
    </citation>
    <scope>NUCLEOTIDE SEQUENCE [LARGE SCALE GENOMIC DNA]</scope>
    <source>
        <strain evidence="5">JCM 17459</strain>
    </source>
</reference>
<feature type="region of interest" description="Disordered" evidence="1">
    <location>
        <begin position="26"/>
        <end position="56"/>
    </location>
</feature>
<dbReference type="Proteomes" id="UP001499841">
    <property type="component" value="Unassembled WGS sequence"/>
</dbReference>
<protein>
    <recommendedName>
        <fullName evidence="6">LPXTG cell wall anchor domain-containing protein</fullName>
    </recommendedName>
</protein>
<evidence type="ECO:0000256" key="2">
    <source>
        <dbReference type="SAM" id="Phobius"/>
    </source>
</evidence>
<keyword evidence="2" id="KW-0812">Transmembrane</keyword>
<keyword evidence="2" id="KW-1133">Transmembrane helix</keyword>
<evidence type="ECO:0000313" key="4">
    <source>
        <dbReference type="EMBL" id="GAA4288037.1"/>
    </source>
</evidence>
<keyword evidence="5" id="KW-1185">Reference proteome</keyword>
<gene>
    <name evidence="4" type="ORF">GCM10022262_23970</name>
</gene>
<evidence type="ECO:0000256" key="3">
    <source>
        <dbReference type="SAM" id="SignalP"/>
    </source>
</evidence>
<feature type="signal peptide" evidence="3">
    <location>
        <begin position="1"/>
        <end position="24"/>
    </location>
</feature>
<evidence type="ECO:0000256" key="1">
    <source>
        <dbReference type="SAM" id="MobiDB-lite"/>
    </source>
</evidence>
<name>A0ABP8EW55_9MICO</name>
<comment type="caution">
    <text evidence="4">The sequence shown here is derived from an EMBL/GenBank/DDBJ whole genome shotgun (WGS) entry which is preliminary data.</text>
</comment>
<evidence type="ECO:0008006" key="6">
    <source>
        <dbReference type="Google" id="ProtNLM"/>
    </source>
</evidence>
<proteinExistence type="predicted"/>